<dbReference type="NCBIfam" id="TIGR00633">
    <property type="entry name" value="xth"/>
    <property type="match status" value="1"/>
</dbReference>
<keyword evidence="3" id="KW-0378">Hydrolase</keyword>
<keyword evidence="2 6" id="KW-0479">Metal-binding</keyword>
<organism evidence="9 10">
    <name type="scientific">Methanobacterium bryantii</name>
    <dbReference type="NCBI Taxonomy" id="2161"/>
    <lineage>
        <taxon>Archaea</taxon>
        <taxon>Methanobacteriati</taxon>
        <taxon>Methanobacteriota</taxon>
        <taxon>Methanomada group</taxon>
        <taxon>Methanobacteria</taxon>
        <taxon>Methanobacteriales</taxon>
        <taxon>Methanobacteriaceae</taxon>
        <taxon>Methanobacterium</taxon>
    </lineage>
</organism>
<evidence type="ECO:0000313" key="10">
    <source>
        <dbReference type="Proteomes" id="UP000217784"/>
    </source>
</evidence>
<dbReference type="SUPFAM" id="SSF56219">
    <property type="entry name" value="DNase I-like"/>
    <property type="match status" value="1"/>
</dbReference>
<dbReference type="InterPro" id="IPR005135">
    <property type="entry name" value="Endo/exonuclease/phosphatase"/>
</dbReference>
<evidence type="ECO:0000256" key="4">
    <source>
        <dbReference type="ARBA" id="ARBA00022842"/>
    </source>
</evidence>
<dbReference type="FunFam" id="3.60.10.10:FF:000026">
    <property type="entry name" value="Exodeoxyribonuclease III"/>
    <property type="match status" value="1"/>
</dbReference>
<evidence type="ECO:0000256" key="6">
    <source>
        <dbReference type="PIRSR" id="PIRSR604808-2"/>
    </source>
</evidence>
<feature type="domain" description="Endonuclease/exonuclease/phosphatase" evidence="8">
    <location>
        <begin position="6"/>
        <end position="247"/>
    </location>
</feature>
<dbReference type="Pfam" id="PF03372">
    <property type="entry name" value="Exo_endo_phos"/>
    <property type="match status" value="1"/>
</dbReference>
<keyword evidence="10" id="KW-1185">Reference proteome</keyword>
<dbReference type="PROSITE" id="PS00726">
    <property type="entry name" value="AP_NUCLEASE_F1_1"/>
    <property type="match status" value="1"/>
</dbReference>
<dbReference type="PANTHER" id="PTHR22748:SF6">
    <property type="entry name" value="DNA-(APURINIC OR APYRIMIDINIC SITE) ENDONUCLEASE"/>
    <property type="match status" value="1"/>
</dbReference>
<evidence type="ECO:0000256" key="5">
    <source>
        <dbReference type="PIRSR" id="PIRSR604808-1"/>
    </source>
</evidence>
<dbReference type="Gene3D" id="3.60.10.10">
    <property type="entry name" value="Endonuclease/exonuclease/phosphatase"/>
    <property type="match status" value="1"/>
</dbReference>
<feature type="site" description="Interaction with DNA substrate" evidence="7">
    <location>
        <position position="247"/>
    </location>
</feature>
<reference evidence="9 10" key="1">
    <citation type="journal article" date="2017" name="BMC Genomics">
        <title>Genomic analysis of methanogenic archaea reveals a shift towards energy conservation.</title>
        <authorList>
            <person name="Gilmore S.P."/>
            <person name="Henske J.K."/>
            <person name="Sexton J.A."/>
            <person name="Solomon K.V."/>
            <person name="Seppala S."/>
            <person name="Yoo J.I."/>
            <person name="Huyett L.M."/>
            <person name="Pressman A."/>
            <person name="Cogan J.Z."/>
            <person name="Kivenson V."/>
            <person name="Peng X."/>
            <person name="Tan Y."/>
            <person name="Valentine D.L."/>
            <person name="O'Malley M.A."/>
        </authorList>
    </citation>
    <scope>NUCLEOTIDE SEQUENCE [LARGE SCALE GENOMIC DNA]</scope>
    <source>
        <strain evidence="9 10">M.o.H.</strain>
    </source>
</reference>
<feature type="binding site" evidence="6">
    <location>
        <position position="247"/>
    </location>
    <ligand>
        <name>Mg(2+)</name>
        <dbReference type="ChEBI" id="CHEBI:18420"/>
        <label>1</label>
    </ligand>
</feature>
<dbReference type="GO" id="GO:0008311">
    <property type="term" value="F:double-stranded DNA 3'-5' DNA exonuclease activity"/>
    <property type="evidence" value="ECO:0007669"/>
    <property type="project" value="TreeGrafter"/>
</dbReference>
<proteinExistence type="inferred from homology"/>
<dbReference type="InterPro" id="IPR004808">
    <property type="entry name" value="AP_endonuc_1"/>
</dbReference>
<sequence length="257" mass="29619">MKTKILSWNVNGLRAIHKKGFIEWLQSESPDILCVQETKSAREQLPRALKSIEGYHSYFCEAEKKGYSGVAIYSKIKPKTVEYGFGIPKFDSEGRILIADYNDFVLLNIYFPNGKMSDERLAYKLEFYDALLDHANKLKENGKNVVICGDLNTAHKEIDIARPKANEKNSGFLPVERAWIDKFLSHGYIDTLRMFNKNPDQYTWWSYRGGARSRNVGWRLDYFFVNEEFKDKVKCSYILAEVMGSDHCPVGLDIEVG</sequence>
<dbReference type="NCBIfam" id="TIGR00195">
    <property type="entry name" value="exoDNase_III"/>
    <property type="match status" value="1"/>
</dbReference>
<comment type="similarity">
    <text evidence="1">Belongs to the DNA repair enzymes AP/ExoA family.</text>
</comment>
<protein>
    <submittedName>
        <fullName evidence="9">Exodeoxyribonuclease III</fullName>
    </submittedName>
</protein>
<feature type="binding site" evidence="6">
    <location>
        <position position="9"/>
    </location>
    <ligand>
        <name>Mg(2+)</name>
        <dbReference type="ChEBI" id="CHEBI:18420"/>
        <label>1</label>
    </ligand>
</feature>
<evidence type="ECO:0000256" key="1">
    <source>
        <dbReference type="ARBA" id="ARBA00007092"/>
    </source>
</evidence>
<dbReference type="CDD" id="cd09085">
    <property type="entry name" value="Mth212-like_AP-endo"/>
    <property type="match status" value="1"/>
</dbReference>
<feature type="active site" description="Proton donor/acceptor" evidence="5">
    <location>
        <position position="150"/>
    </location>
</feature>
<dbReference type="RefSeq" id="WP_069585254.1">
    <property type="nucleotide sequence ID" value="NZ_LMVM01000038.1"/>
</dbReference>
<evidence type="ECO:0000313" key="9">
    <source>
        <dbReference type="EMBL" id="PAV03410.1"/>
    </source>
</evidence>
<dbReference type="EMBL" id="LMVM01000038">
    <property type="protein sequence ID" value="PAV03410.1"/>
    <property type="molecule type" value="Genomic_DNA"/>
</dbReference>
<feature type="site" description="Transition state stabilizer" evidence="7">
    <location>
        <position position="152"/>
    </location>
</feature>
<dbReference type="PANTHER" id="PTHR22748">
    <property type="entry name" value="AP ENDONUCLEASE"/>
    <property type="match status" value="1"/>
</dbReference>
<feature type="binding site" evidence="6">
    <location>
        <position position="37"/>
    </location>
    <ligand>
        <name>Mg(2+)</name>
        <dbReference type="ChEBI" id="CHEBI:18420"/>
        <label>1</label>
    </ligand>
</feature>
<dbReference type="PROSITE" id="PS51435">
    <property type="entry name" value="AP_NUCLEASE_F1_4"/>
    <property type="match status" value="1"/>
</dbReference>
<comment type="cofactor">
    <cofactor evidence="6">
        <name>Mg(2+)</name>
        <dbReference type="ChEBI" id="CHEBI:18420"/>
    </cofactor>
    <cofactor evidence="6">
        <name>Mn(2+)</name>
        <dbReference type="ChEBI" id="CHEBI:29035"/>
    </cofactor>
    <text evidence="6">Probably binds two magnesium or manganese ions per subunit.</text>
</comment>
<dbReference type="InterPro" id="IPR036691">
    <property type="entry name" value="Endo/exonu/phosph_ase_sf"/>
</dbReference>
<evidence type="ECO:0000256" key="2">
    <source>
        <dbReference type="ARBA" id="ARBA00022723"/>
    </source>
</evidence>
<feature type="binding site" evidence="6">
    <location>
        <position position="152"/>
    </location>
    <ligand>
        <name>Mg(2+)</name>
        <dbReference type="ChEBI" id="CHEBI:18420"/>
        <label>1</label>
    </ligand>
</feature>
<keyword evidence="6" id="KW-0464">Manganese</keyword>
<feature type="binding site" evidence="6">
    <location>
        <position position="246"/>
    </location>
    <ligand>
        <name>Mg(2+)</name>
        <dbReference type="ChEBI" id="CHEBI:18420"/>
        <label>1</label>
    </ligand>
</feature>
<evidence type="ECO:0000256" key="3">
    <source>
        <dbReference type="ARBA" id="ARBA00022801"/>
    </source>
</evidence>
<dbReference type="GO" id="GO:0006284">
    <property type="term" value="P:base-excision repair"/>
    <property type="evidence" value="ECO:0007669"/>
    <property type="project" value="TreeGrafter"/>
</dbReference>
<feature type="active site" evidence="5">
    <location>
        <position position="110"/>
    </location>
</feature>
<dbReference type="GO" id="GO:0046872">
    <property type="term" value="F:metal ion binding"/>
    <property type="evidence" value="ECO:0007669"/>
    <property type="project" value="UniProtKB-KW"/>
</dbReference>
<dbReference type="GO" id="GO:0008081">
    <property type="term" value="F:phosphoric diester hydrolase activity"/>
    <property type="evidence" value="ECO:0007669"/>
    <property type="project" value="TreeGrafter"/>
</dbReference>
<feature type="active site" description="Proton acceptor" evidence="5">
    <location>
        <position position="247"/>
    </location>
</feature>
<feature type="binding site" evidence="6">
    <location>
        <position position="150"/>
    </location>
    <ligand>
        <name>Mg(2+)</name>
        <dbReference type="ChEBI" id="CHEBI:18420"/>
        <label>1</label>
    </ligand>
</feature>
<feature type="site" description="Important for catalytic activity" evidence="7">
    <location>
        <position position="221"/>
    </location>
</feature>
<dbReference type="InterPro" id="IPR020847">
    <property type="entry name" value="AP_endonuclease_F1_BS"/>
</dbReference>
<keyword evidence="4 6" id="KW-0460">Magnesium</keyword>
<dbReference type="OrthoDB" id="146626at2157"/>
<name>A0A2A2H253_METBR</name>
<dbReference type="GO" id="GO:0003906">
    <property type="term" value="F:DNA-(apurinic or apyrimidinic site) endonuclease activity"/>
    <property type="evidence" value="ECO:0007669"/>
    <property type="project" value="TreeGrafter"/>
</dbReference>
<evidence type="ECO:0000259" key="8">
    <source>
        <dbReference type="Pfam" id="PF03372"/>
    </source>
</evidence>
<gene>
    <name evidence="9" type="ORF">ASJ80_00180</name>
</gene>
<comment type="caution">
    <text evidence="9">The sequence shown here is derived from an EMBL/GenBank/DDBJ whole genome shotgun (WGS) entry which is preliminary data.</text>
</comment>
<dbReference type="AlphaFoldDB" id="A0A2A2H253"/>
<dbReference type="GO" id="GO:0003677">
    <property type="term" value="F:DNA binding"/>
    <property type="evidence" value="ECO:0007669"/>
    <property type="project" value="InterPro"/>
</dbReference>
<accession>A0A2A2H253</accession>
<evidence type="ECO:0000256" key="7">
    <source>
        <dbReference type="PIRSR" id="PIRSR604808-3"/>
    </source>
</evidence>
<dbReference type="Proteomes" id="UP000217784">
    <property type="component" value="Unassembled WGS sequence"/>
</dbReference>